<keyword evidence="3" id="KW-1185">Reference proteome</keyword>
<dbReference type="Proteomes" id="UP000247591">
    <property type="component" value="Unassembled WGS sequence"/>
</dbReference>
<dbReference type="RefSeq" id="WP_110472959.1">
    <property type="nucleotide sequence ID" value="NZ_QJSP01000031.1"/>
</dbReference>
<sequence length="139" mass="15272">MQMRTRFLIVMIAVLAPLIVTGPGTAAAEPVRAAEGYGFRLDPLTTKLFATDPARALAEVAQSRSLSAPYGLERQNFWFATEMAQRAARHLQGCVEVHVRTTVDRSTWSAVGKEFNPCPWGVPSMWREAPTPIGGWSRG</sequence>
<organism evidence="2 3">
    <name type="scientific">Williamsia limnetica</name>
    <dbReference type="NCBI Taxonomy" id="882452"/>
    <lineage>
        <taxon>Bacteria</taxon>
        <taxon>Bacillati</taxon>
        <taxon>Actinomycetota</taxon>
        <taxon>Actinomycetes</taxon>
        <taxon>Mycobacteriales</taxon>
        <taxon>Nocardiaceae</taxon>
        <taxon>Williamsia</taxon>
    </lineage>
</organism>
<accession>A0A318RD33</accession>
<evidence type="ECO:0000313" key="3">
    <source>
        <dbReference type="Proteomes" id="UP000247591"/>
    </source>
</evidence>
<dbReference type="OrthoDB" id="9826541at2"/>
<reference evidence="2 3" key="1">
    <citation type="submission" date="2018-06" db="EMBL/GenBank/DDBJ databases">
        <title>Genomic Encyclopedia of Type Strains, Phase IV (KMG-IV): sequencing the most valuable type-strain genomes for metagenomic binning, comparative biology and taxonomic classification.</title>
        <authorList>
            <person name="Goeker M."/>
        </authorList>
    </citation>
    <scope>NUCLEOTIDE SEQUENCE [LARGE SCALE GENOMIC DNA]</scope>
    <source>
        <strain evidence="2 3">DSM 45521</strain>
    </source>
</reference>
<keyword evidence="1" id="KW-0732">Signal</keyword>
<gene>
    <name evidence="2" type="ORF">DFR67_1313</name>
</gene>
<comment type="caution">
    <text evidence="2">The sequence shown here is derived from an EMBL/GenBank/DDBJ whole genome shotgun (WGS) entry which is preliminary data.</text>
</comment>
<evidence type="ECO:0000256" key="1">
    <source>
        <dbReference type="SAM" id="SignalP"/>
    </source>
</evidence>
<name>A0A318RD33_WILLI</name>
<evidence type="ECO:0008006" key="4">
    <source>
        <dbReference type="Google" id="ProtNLM"/>
    </source>
</evidence>
<dbReference type="AlphaFoldDB" id="A0A318RD33"/>
<feature type="chain" id="PRO_5038531229" description="SCP domain-containing protein" evidence="1">
    <location>
        <begin position="27"/>
        <end position="139"/>
    </location>
</feature>
<feature type="signal peptide" evidence="1">
    <location>
        <begin position="1"/>
        <end position="26"/>
    </location>
</feature>
<protein>
    <recommendedName>
        <fullName evidence="4">SCP domain-containing protein</fullName>
    </recommendedName>
</protein>
<evidence type="ECO:0000313" key="2">
    <source>
        <dbReference type="EMBL" id="PYE11757.1"/>
    </source>
</evidence>
<dbReference type="EMBL" id="QJSP01000031">
    <property type="protein sequence ID" value="PYE11757.1"/>
    <property type="molecule type" value="Genomic_DNA"/>
</dbReference>
<proteinExistence type="predicted"/>